<evidence type="ECO:0000313" key="1">
    <source>
        <dbReference type="EMBL" id="MCW8335319.1"/>
    </source>
</evidence>
<reference evidence="1" key="1">
    <citation type="submission" date="2022-02" db="EMBL/GenBank/DDBJ databases">
        <title>Vibrio sp. nov., a new bacterium isolated from Bohai sea, China.</title>
        <authorList>
            <person name="Yuan Y."/>
        </authorList>
    </citation>
    <scope>NUCLEOTIDE SEQUENCE</scope>
    <source>
        <strain evidence="1">DBSS07</strain>
    </source>
</reference>
<sequence length="232" mass="27527">MTQTYNIYGDESCHIENDHNKVMVLGVVWCPDKITKKIGRDIREIKRKHGLKADFEIKWTKVSKSKVDFYLEIVEYFFNNNALRFRGLVVPDKSKLDHERFGSEHNEFYYKMYFYVLRNIIQNDNRYRVYLDIKDTLGREKLDVLKGCLQNANYDYNRNAIERIQHIRSHEVEQLQLADLFIGALGYVHRGLTSNEGKVEIIEKIKERSAKSLTRSTFPSETKFNVFVWEAN</sequence>
<comment type="caution">
    <text evidence="1">The sequence shown here is derived from an EMBL/GenBank/DDBJ whole genome shotgun (WGS) entry which is preliminary data.</text>
</comment>
<gene>
    <name evidence="1" type="ORF">MD483_15975</name>
</gene>
<accession>A0A9X3HT31</accession>
<dbReference type="AlphaFoldDB" id="A0A9X3HT31"/>
<evidence type="ECO:0000313" key="2">
    <source>
        <dbReference type="Proteomes" id="UP001155586"/>
    </source>
</evidence>
<dbReference type="Pfam" id="PF12686">
    <property type="entry name" value="DUF3800"/>
    <property type="match status" value="1"/>
</dbReference>
<organism evidence="1 2">
    <name type="scientific">Vibrio paucivorans</name>
    <dbReference type="NCBI Taxonomy" id="2829489"/>
    <lineage>
        <taxon>Bacteria</taxon>
        <taxon>Pseudomonadati</taxon>
        <taxon>Pseudomonadota</taxon>
        <taxon>Gammaproteobacteria</taxon>
        <taxon>Vibrionales</taxon>
        <taxon>Vibrionaceae</taxon>
        <taxon>Vibrio</taxon>
    </lineage>
</organism>
<dbReference type="RefSeq" id="WP_265688519.1">
    <property type="nucleotide sequence ID" value="NZ_JAKRRX010000106.1"/>
</dbReference>
<keyword evidence="2" id="KW-1185">Reference proteome</keyword>
<dbReference type="EMBL" id="JAKRRX010000106">
    <property type="protein sequence ID" value="MCW8335319.1"/>
    <property type="molecule type" value="Genomic_DNA"/>
</dbReference>
<proteinExistence type="predicted"/>
<name>A0A9X3HT31_9VIBR</name>
<dbReference type="Proteomes" id="UP001155586">
    <property type="component" value="Unassembled WGS sequence"/>
</dbReference>
<dbReference type="InterPro" id="IPR024524">
    <property type="entry name" value="DUF3800"/>
</dbReference>
<protein>
    <submittedName>
        <fullName evidence="1">DUF3800 domain-containing protein</fullName>
    </submittedName>
</protein>